<evidence type="ECO:0000256" key="5">
    <source>
        <dbReference type="PIRSR" id="PIRSR607583-1"/>
    </source>
</evidence>
<reference evidence="8" key="1">
    <citation type="submission" date="2021-07" db="EMBL/GenBank/DDBJ databases">
        <title>Draft genome of Mortierella alpina, strain LL118, isolated from an aspen leaf litter sample.</title>
        <authorList>
            <person name="Yang S."/>
            <person name="Vinatzer B.A."/>
        </authorList>
    </citation>
    <scope>NUCLEOTIDE SEQUENCE</scope>
    <source>
        <strain evidence="8">LL118</strain>
    </source>
</reference>
<dbReference type="EMBL" id="JAIFTL010000080">
    <property type="protein sequence ID" value="KAG9324023.1"/>
    <property type="molecule type" value="Genomic_DNA"/>
</dbReference>
<dbReference type="Gene3D" id="2.30.42.10">
    <property type="match status" value="2"/>
</dbReference>
<evidence type="ECO:0000256" key="1">
    <source>
        <dbReference type="ARBA" id="ARBA00004394"/>
    </source>
</evidence>
<name>A0A9P8CX76_MORAP</name>
<dbReference type="FunFam" id="2.30.42.10:FF:000026">
    <property type="entry name" value="Golgi reassembly stacking protein 2"/>
    <property type="match status" value="1"/>
</dbReference>
<protein>
    <recommendedName>
        <fullName evidence="7">PDZ GRASP-type domain-containing protein</fullName>
    </recommendedName>
</protein>
<evidence type="ECO:0000256" key="2">
    <source>
        <dbReference type="ARBA" id="ARBA00022737"/>
    </source>
</evidence>
<dbReference type="GO" id="GO:0046872">
    <property type="term" value="F:metal ion binding"/>
    <property type="evidence" value="ECO:0007669"/>
    <property type="project" value="UniProtKB-KW"/>
</dbReference>
<dbReference type="InterPro" id="IPR007583">
    <property type="entry name" value="GRASP55_65"/>
</dbReference>
<evidence type="ECO:0000256" key="4">
    <source>
        <dbReference type="ARBA" id="ARBA00023136"/>
    </source>
</evidence>
<gene>
    <name evidence="8" type="ORF">KVV02_003502</name>
</gene>
<organism evidence="8 9">
    <name type="scientific">Mortierella alpina</name>
    <name type="common">Oleaginous fungus</name>
    <name type="synonym">Mortierella renispora</name>
    <dbReference type="NCBI Taxonomy" id="64518"/>
    <lineage>
        <taxon>Eukaryota</taxon>
        <taxon>Fungi</taxon>
        <taxon>Fungi incertae sedis</taxon>
        <taxon>Mucoromycota</taxon>
        <taxon>Mortierellomycotina</taxon>
        <taxon>Mortierellomycetes</taxon>
        <taxon>Mortierellales</taxon>
        <taxon>Mortierellaceae</taxon>
        <taxon>Mortierella</taxon>
    </lineage>
</organism>
<feature type="binding site" evidence="5">
    <location>
        <position position="103"/>
    </location>
    <ligand>
        <name>Zn(2+)</name>
        <dbReference type="ChEBI" id="CHEBI:29105"/>
    </ligand>
</feature>
<keyword evidence="5" id="KW-0862">Zinc</keyword>
<evidence type="ECO:0000256" key="6">
    <source>
        <dbReference type="SAM" id="MobiDB-lite"/>
    </source>
</evidence>
<dbReference type="PROSITE" id="PS51865">
    <property type="entry name" value="PDZ_GRASP"/>
    <property type="match status" value="2"/>
</dbReference>
<feature type="region of interest" description="Disordered" evidence="6">
    <location>
        <begin position="444"/>
        <end position="517"/>
    </location>
</feature>
<dbReference type="Pfam" id="PF04495">
    <property type="entry name" value="GRASP55_65"/>
    <property type="match status" value="1"/>
</dbReference>
<dbReference type="PANTHER" id="PTHR12893:SF0">
    <property type="entry name" value="GRASP65"/>
    <property type="match status" value="1"/>
</dbReference>
<dbReference type="InterPro" id="IPR036034">
    <property type="entry name" value="PDZ_sf"/>
</dbReference>
<accession>A0A9P8CX76</accession>
<feature type="compositionally biased region" description="Basic and acidic residues" evidence="6">
    <location>
        <begin position="300"/>
        <end position="316"/>
    </location>
</feature>
<comment type="caution">
    <text evidence="8">The sequence shown here is derived from an EMBL/GenBank/DDBJ whole genome shotgun (WGS) entry which is preliminary data.</text>
</comment>
<dbReference type="Proteomes" id="UP000717515">
    <property type="component" value="Unassembled WGS sequence"/>
</dbReference>
<keyword evidence="3" id="KW-0333">Golgi apparatus</keyword>
<dbReference type="PANTHER" id="PTHR12893">
    <property type="entry name" value="GOLGI REASSEMBLY STACKING PROTEIN GRASP"/>
    <property type="match status" value="1"/>
</dbReference>
<keyword evidence="2" id="KW-0677">Repeat</keyword>
<dbReference type="AlphaFoldDB" id="A0A9P8CX76"/>
<keyword evidence="4" id="KW-0472">Membrane</keyword>
<dbReference type="InterPro" id="IPR024958">
    <property type="entry name" value="GRASP_PDZ"/>
</dbReference>
<feature type="domain" description="PDZ GRASP-type" evidence="7">
    <location>
        <begin position="199"/>
        <end position="288"/>
    </location>
</feature>
<feature type="compositionally biased region" description="Basic and acidic residues" evidence="6">
    <location>
        <begin position="482"/>
        <end position="495"/>
    </location>
</feature>
<evidence type="ECO:0000256" key="3">
    <source>
        <dbReference type="ARBA" id="ARBA00023034"/>
    </source>
</evidence>
<evidence type="ECO:0000313" key="8">
    <source>
        <dbReference type="EMBL" id="KAG9324023.1"/>
    </source>
</evidence>
<dbReference type="SUPFAM" id="SSF50156">
    <property type="entry name" value="PDZ domain-like"/>
    <property type="match status" value="1"/>
</dbReference>
<sequence>MVADYVSANNVGLKWNPGRLRVPMVAHGDSFFHCTFASRPLVLSLSVFLHSSIARTPLFCHLSATSTHFTQHIKHICLDRPPKQPRMGNSASGDEGRYRLGYHVLRVKTGSPAHQAGLRPYFDYIMAVNDTRLNTESTLLRDQMETSVDKPMVLDVYSTREQALRRIELVPRRNWSGADEDGLLGCSIRFTLFDTIIDIVWHVLDITPGSPAEQAGLCAHADYVIGTPLGIMRGEGDLYDLVEDYIGDPLPLHVYNVDRNQVREVVIVPSEEWGGEGLLGCDVGYGYLHRLPRQPSPLLKEQKESAKDDATHKAEQHVYSQESIVPGLDGKGGVNVSTTLVDESKDEHADSAASADISEKERIPHSNTQPSGSPELATRLIDAQENPQQPGHEPPLTNGSPIAPVPTQENDLTPAAVTQPTLYPHVSSPPLYPKVAVHDLPLNGSTLANEDADSKEHNATETTAEGEANDTSTEEQSAEYRAQMERDQTTEKEAVIQDSKSPVQDNPGMTKDKGEDKVVEDNSNSMMEQQEADLAVHEFVVEGMIRNMALGSTVFPL</sequence>
<dbReference type="GO" id="GO:0007030">
    <property type="term" value="P:Golgi organization"/>
    <property type="evidence" value="ECO:0007669"/>
    <property type="project" value="TreeGrafter"/>
</dbReference>
<dbReference type="GO" id="GO:0000139">
    <property type="term" value="C:Golgi membrane"/>
    <property type="evidence" value="ECO:0007669"/>
    <property type="project" value="UniProtKB-SubCell"/>
</dbReference>
<comment type="subcellular location">
    <subcellularLocation>
        <location evidence="1">Golgi apparatus membrane</location>
    </subcellularLocation>
</comment>
<proteinExistence type="predicted"/>
<keyword evidence="5" id="KW-0479">Metal-binding</keyword>
<feature type="region of interest" description="Disordered" evidence="6">
    <location>
        <begin position="296"/>
        <end position="409"/>
    </location>
</feature>
<evidence type="ECO:0000259" key="7">
    <source>
        <dbReference type="PROSITE" id="PS51865"/>
    </source>
</evidence>
<evidence type="ECO:0000313" key="9">
    <source>
        <dbReference type="Proteomes" id="UP000717515"/>
    </source>
</evidence>
<feature type="domain" description="PDZ GRASP-type" evidence="7">
    <location>
        <begin position="100"/>
        <end position="193"/>
    </location>
</feature>